<evidence type="ECO:0000256" key="5">
    <source>
        <dbReference type="ARBA" id="ARBA00022723"/>
    </source>
</evidence>
<evidence type="ECO:0000259" key="15">
    <source>
        <dbReference type="PROSITE" id="PS50222"/>
    </source>
</evidence>
<dbReference type="PROSITE" id="PS00018">
    <property type="entry name" value="EF_HAND_1"/>
    <property type="match status" value="2"/>
</dbReference>
<feature type="coiled-coil region" evidence="14">
    <location>
        <begin position="265"/>
        <end position="292"/>
    </location>
</feature>
<evidence type="ECO:0000256" key="11">
    <source>
        <dbReference type="ARBA" id="ARBA00023128"/>
    </source>
</evidence>
<evidence type="ECO:0000256" key="7">
    <source>
        <dbReference type="ARBA" id="ARBA00022792"/>
    </source>
</evidence>
<keyword evidence="7" id="KW-0999">Mitochondrion inner membrane</keyword>
<dbReference type="PROSITE" id="PS50222">
    <property type="entry name" value="EF_HAND_2"/>
    <property type="match status" value="2"/>
</dbReference>
<feature type="domain" description="EF-hand" evidence="15">
    <location>
        <begin position="202"/>
        <end position="237"/>
    </location>
</feature>
<evidence type="ECO:0000256" key="14">
    <source>
        <dbReference type="SAM" id="Coils"/>
    </source>
</evidence>
<keyword evidence="12" id="KW-0472">Membrane</keyword>
<evidence type="ECO:0000256" key="1">
    <source>
        <dbReference type="ARBA" id="ARBA00004273"/>
    </source>
</evidence>
<dbReference type="Proteomes" id="UP000794436">
    <property type="component" value="Unassembled WGS sequence"/>
</dbReference>
<dbReference type="InterPro" id="IPR018247">
    <property type="entry name" value="EF_Hand_1_Ca_BS"/>
</dbReference>
<dbReference type="GO" id="GO:1990246">
    <property type="term" value="C:uniplex complex"/>
    <property type="evidence" value="ECO:0007669"/>
    <property type="project" value="TreeGrafter"/>
</dbReference>
<keyword evidence="5" id="KW-0479">Metal-binding</keyword>
<evidence type="ECO:0000256" key="9">
    <source>
        <dbReference type="ARBA" id="ARBA00022946"/>
    </source>
</evidence>
<keyword evidence="10" id="KW-0406">Ion transport</keyword>
<evidence type="ECO:0000256" key="2">
    <source>
        <dbReference type="ARBA" id="ARBA00004569"/>
    </source>
</evidence>
<evidence type="ECO:0000256" key="6">
    <source>
        <dbReference type="ARBA" id="ARBA00022737"/>
    </source>
</evidence>
<dbReference type="OrthoDB" id="186625at2759"/>
<keyword evidence="4" id="KW-0109">Calcium transport</keyword>
<dbReference type="Gene3D" id="1.10.238.10">
    <property type="entry name" value="EF-hand"/>
    <property type="match status" value="2"/>
</dbReference>
<gene>
    <name evidence="16" type="ORF">Poli38472_001044</name>
</gene>
<keyword evidence="14" id="KW-0175">Coiled coil</keyword>
<sequence length="448" mass="50765">MLGLGRGLTRQALRNGTQTRLRHSAARTHGAGASLRALELAAEDPLKQQTERAWAAAAVVAGVGVAAYALNDDAVALNDKWDSDDHSKQRVRRHLMKFRTQHRQKLDDENRLKIYLDEYKQTRIKIDSLATRFQVFASQAIETEEKLTPAMTFTDFLYSLILPRFRTRAPLPDVEYTCEFMGNANGLITFEECYLLIHLLQIPKEHFAVAFCMFDLDGDGSVDKDEFCDVIENLLRAISTTEGDAELMITAEEALPRLVNYFFSQEGKKIRAEELEAVLDLLRKQILKAEFDLYARPHPKERDVQVLSVHDFAVTLLSCFDPDRLAPYVARLDGFSASDEFVTWDDFYKFHTIVQSNLEDIRLAFDLTKAEEITEADFIHAVRVVSNVELPLSVVQLAFRVFDSDGNGTLDHAELLKVLEVHSNVELQQRPVGSATKRFLQCIKGPVV</sequence>
<proteinExistence type="inferred from homology"/>
<protein>
    <recommendedName>
        <fullName evidence="15">EF-hand domain-containing protein</fullName>
    </recommendedName>
</protein>
<keyword evidence="6" id="KW-0677">Repeat</keyword>
<evidence type="ECO:0000256" key="10">
    <source>
        <dbReference type="ARBA" id="ARBA00023065"/>
    </source>
</evidence>
<evidence type="ECO:0000313" key="16">
    <source>
        <dbReference type="EMBL" id="TMW68888.1"/>
    </source>
</evidence>
<evidence type="ECO:0000256" key="13">
    <source>
        <dbReference type="ARBA" id="ARBA00038333"/>
    </source>
</evidence>
<reference evidence="16" key="1">
    <citation type="submission" date="2019-03" db="EMBL/GenBank/DDBJ databases">
        <title>Long read genome sequence of the mycoparasitic Pythium oligandrum ATCC 38472 isolated from sugarbeet rhizosphere.</title>
        <authorList>
            <person name="Gaulin E."/>
        </authorList>
    </citation>
    <scope>NUCLEOTIDE SEQUENCE</scope>
    <source>
        <strain evidence="16">ATCC 38472_TT</strain>
    </source>
</reference>
<evidence type="ECO:0000256" key="8">
    <source>
        <dbReference type="ARBA" id="ARBA00022837"/>
    </source>
</evidence>
<keyword evidence="3" id="KW-0813">Transport</keyword>
<keyword evidence="17" id="KW-1185">Reference proteome</keyword>
<dbReference type="PANTHER" id="PTHR12294:SF1">
    <property type="entry name" value="CALCIUM UPTAKE PROTEIN 1, MITOCHONDRIAL"/>
    <property type="match status" value="1"/>
</dbReference>
<dbReference type="GO" id="GO:0005758">
    <property type="term" value="C:mitochondrial intermembrane space"/>
    <property type="evidence" value="ECO:0007669"/>
    <property type="project" value="UniProtKB-SubCell"/>
</dbReference>
<evidence type="ECO:0000313" key="17">
    <source>
        <dbReference type="Proteomes" id="UP000794436"/>
    </source>
</evidence>
<dbReference type="SUPFAM" id="SSF47473">
    <property type="entry name" value="EF-hand"/>
    <property type="match status" value="1"/>
</dbReference>
<feature type="domain" description="EF-hand" evidence="15">
    <location>
        <begin position="390"/>
        <end position="425"/>
    </location>
</feature>
<evidence type="ECO:0000256" key="3">
    <source>
        <dbReference type="ARBA" id="ARBA00022448"/>
    </source>
</evidence>
<dbReference type="GO" id="GO:0005509">
    <property type="term" value="F:calcium ion binding"/>
    <property type="evidence" value="ECO:0007669"/>
    <property type="project" value="InterPro"/>
</dbReference>
<organism evidence="16 17">
    <name type="scientific">Pythium oligandrum</name>
    <name type="common">Mycoparasitic fungus</name>
    <dbReference type="NCBI Taxonomy" id="41045"/>
    <lineage>
        <taxon>Eukaryota</taxon>
        <taxon>Sar</taxon>
        <taxon>Stramenopiles</taxon>
        <taxon>Oomycota</taxon>
        <taxon>Peronosporomycetes</taxon>
        <taxon>Pythiales</taxon>
        <taxon>Pythiaceae</taxon>
        <taxon>Pythium</taxon>
    </lineage>
</organism>
<keyword evidence="9" id="KW-0809">Transit peptide</keyword>
<keyword evidence="8" id="KW-0106">Calcium</keyword>
<name>A0A8K1CV92_PYTOL</name>
<dbReference type="GO" id="GO:0036444">
    <property type="term" value="P:calcium import into the mitochondrion"/>
    <property type="evidence" value="ECO:0007669"/>
    <property type="project" value="TreeGrafter"/>
</dbReference>
<dbReference type="PANTHER" id="PTHR12294">
    <property type="entry name" value="EF HAND DOMAIN FAMILY A1,A2-RELATED"/>
    <property type="match status" value="1"/>
</dbReference>
<comment type="subcellular location">
    <subcellularLocation>
        <location evidence="1">Mitochondrion inner membrane</location>
    </subcellularLocation>
    <subcellularLocation>
        <location evidence="2">Mitochondrion intermembrane space</location>
    </subcellularLocation>
</comment>
<dbReference type="SMART" id="SM00054">
    <property type="entry name" value="EFh"/>
    <property type="match status" value="2"/>
</dbReference>
<comment type="caution">
    <text evidence="16">The sequence shown here is derived from an EMBL/GenBank/DDBJ whole genome shotgun (WGS) entry which is preliminary data.</text>
</comment>
<dbReference type="InterPro" id="IPR011992">
    <property type="entry name" value="EF-hand-dom_pair"/>
</dbReference>
<evidence type="ECO:0000256" key="4">
    <source>
        <dbReference type="ARBA" id="ARBA00022568"/>
    </source>
</evidence>
<dbReference type="InterPro" id="IPR039800">
    <property type="entry name" value="MICU1/2/3"/>
</dbReference>
<accession>A0A8K1CV92</accession>
<comment type="similarity">
    <text evidence="13">Belongs to the MICU1 family. MICU1 subfamily.</text>
</comment>
<keyword evidence="11" id="KW-0496">Mitochondrion</keyword>
<dbReference type="InterPro" id="IPR002048">
    <property type="entry name" value="EF_hand_dom"/>
</dbReference>
<dbReference type="EMBL" id="SPLM01000001">
    <property type="protein sequence ID" value="TMW68888.1"/>
    <property type="molecule type" value="Genomic_DNA"/>
</dbReference>
<evidence type="ECO:0000256" key="12">
    <source>
        <dbReference type="ARBA" id="ARBA00023136"/>
    </source>
</evidence>
<dbReference type="AlphaFoldDB" id="A0A8K1CV92"/>
<dbReference type="Pfam" id="PF13833">
    <property type="entry name" value="EF-hand_8"/>
    <property type="match status" value="2"/>
</dbReference>
<dbReference type="GO" id="GO:0051560">
    <property type="term" value="P:mitochondrial calcium ion homeostasis"/>
    <property type="evidence" value="ECO:0007669"/>
    <property type="project" value="TreeGrafter"/>
</dbReference>